<evidence type="ECO:0000313" key="1">
    <source>
        <dbReference type="EMBL" id="SEM81835.1"/>
    </source>
</evidence>
<dbReference type="STRING" id="1166340.SAMN05192583_1354"/>
<dbReference type="AlphaFoldDB" id="A0A1H8BG44"/>
<keyword evidence="2" id="KW-1185">Reference proteome</keyword>
<name>A0A1H8BG44_9SPHN</name>
<sequence>MTDRDRSADMDHPLLHAQDWRSLARAMFLSAIARFDRGRPVLVLGHFDADGLSALAIIVRALRASGLQVQARPVGKGENPWDPRFRLELEERRPGGLIATDLGVRGGDLLHGTPTIIVDHHRPTGTPGDAVVISGHGLQPEPTSSLLAWHCVGGTAEAEPLLWLAAMGLIGDMARDEDFPEIAAAQAVYGKTALRDAVSLVNAPRRTASADPSPALRLLMDKDGPKALTKGDGEDAQALRVAKAEVRAEVEIARRIAPKVRGDVALIRFHSPCQIHPLIAQQWRGRLKDKIVLAANDGYRDGWVHFAARSATGTDLIRFLADHRLAGADAHYGSGHAQATGGALRQADWNAFVEGLGFPEETFAA</sequence>
<dbReference type="PANTHER" id="PTHR30255:SF2">
    <property type="entry name" value="SINGLE-STRANDED-DNA-SPECIFIC EXONUCLEASE RECJ"/>
    <property type="match status" value="1"/>
</dbReference>
<dbReference type="Gene3D" id="3.90.1640.30">
    <property type="match status" value="1"/>
</dbReference>
<accession>A0A1H8BG44</accession>
<reference evidence="2" key="1">
    <citation type="submission" date="2016-10" db="EMBL/GenBank/DDBJ databases">
        <authorList>
            <person name="Varghese N."/>
            <person name="Submissions S."/>
        </authorList>
    </citation>
    <scope>NUCLEOTIDE SEQUENCE [LARGE SCALE GENOMIC DNA]</scope>
    <source>
        <strain evidence="2">S6-262</strain>
    </source>
</reference>
<proteinExistence type="predicted"/>
<keyword evidence="1" id="KW-0269">Exonuclease</keyword>
<dbReference type="SUPFAM" id="SSF64182">
    <property type="entry name" value="DHH phosphoesterases"/>
    <property type="match status" value="1"/>
</dbReference>
<evidence type="ECO:0000313" key="2">
    <source>
        <dbReference type="Proteomes" id="UP000199206"/>
    </source>
</evidence>
<organism evidence="1 2">
    <name type="scientific">Sphingomonas gellani</name>
    <dbReference type="NCBI Taxonomy" id="1166340"/>
    <lineage>
        <taxon>Bacteria</taxon>
        <taxon>Pseudomonadati</taxon>
        <taxon>Pseudomonadota</taxon>
        <taxon>Alphaproteobacteria</taxon>
        <taxon>Sphingomonadales</taxon>
        <taxon>Sphingomonadaceae</taxon>
        <taxon>Sphingomonas</taxon>
    </lineage>
</organism>
<dbReference type="InterPro" id="IPR038763">
    <property type="entry name" value="DHH_sf"/>
</dbReference>
<keyword evidence="1" id="KW-0378">Hydrolase</keyword>
<dbReference type="InterPro" id="IPR051673">
    <property type="entry name" value="SSDNA_exonuclease_RecJ"/>
</dbReference>
<dbReference type="PANTHER" id="PTHR30255">
    <property type="entry name" value="SINGLE-STRANDED-DNA-SPECIFIC EXONUCLEASE RECJ"/>
    <property type="match status" value="1"/>
</dbReference>
<dbReference type="Proteomes" id="UP000199206">
    <property type="component" value="Unassembled WGS sequence"/>
</dbReference>
<protein>
    <submittedName>
        <fullName evidence="1">Single-stranded-DNA-specific exonuclease</fullName>
    </submittedName>
</protein>
<gene>
    <name evidence="1" type="ORF">SAMN05192583_1354</name>
</gene>
<keyword evidence="1" id="KW-0540">Nuclease</keyword>
<dbReference type="GO" id="GO:0004527">
    <property type="term" value="F:exonuclease activity"/>
    <property type="evidence" value="ECO:0007669"/>
    <property type="project" value="UniProtKB-KW"/>
</dbReference>
<dbReference type="EMBL" id="FOCF01000002">
    <property type="protein sequence ID" value="SEM81835.1"/>
    <property type="molecule type" value="Genomic_DNA"/>
</dbReference>